<dbReference type="KEGG" id="fcy:FRACYDRAFT_258535"/>
<evidence type="ECO:0000256" key="2">
    <source>
        <dbReference type="SAM" id="MobiDB-lite"/>
    </source>
</evidence>
<protein>
    <submittedName>
        <fullName evidence="3">Uncharacterized protein</fullName>
    </submittedName>
</protein>
<dbReference type="EMBL" id="KV784508">
    <property type="protein sequence ID" value="OEU05720.1"/>
    <property type="molecule type" value="Genomic_DNA"/>
</dbReference>
<keyword evidence="1" id="KW-0175">Coiled coil</keyword>
<feature type="region of interest" description="Disordered" evidence="2">
    <location>
        <begin position="1"/>
        <end position="23"/>
    </location>
</feature>
<feature type="coiled-coil region" evidence="1">
    <location>
        <begin position="405"/>
        <end position="481"/>
    </location>
</feature>
<gene>
    <name evidence="3" type="ORF">FRACYDRAFT_258535</name>
</gene>
<evidence type="ECO:0000313" key="3">
    <source>
        <dbReference type="EMBL" id="OEU05720.1"/>
    </source>
</evidence>
<proteinExistence type="predicted"/>
<name>A0A1E7EIM2_9STRA</name>
<feature type="compositionally biased region" description="Polar residues" evidence="2">
    <location>
        <begin position="308"/>
        <end position="317"/>
    </location>
</feature>
<sequence length="498" mass="56343">MDRGENFEGSDNESEVGRTYHNPPMLTQEAAGVLAGFGAVYNNNNNILIPSNFQQERDQQTADLNAVMGLDITFENEESGNNEVAIGASSTLGFRGQDEIVYSKWSQFEITKYKSGPDQGLRKVEAHIKDGYDKSNNLKLGNTAPCEHKPEIREDPNNIHCWVKLLHDNITRTTWYYPKNAIGKTKIRAMVKEAAETAGFLDWAKFTAHRNRDRMVTATVSNTNVTSKASLAQARHGNAKSQDPYNHNTAVQKHHLQNALLGGIHGNGGLQTNHKSSTNTSLKNENDDDEKENKPIINDNNNKKDTQLTKQLSSPTKDQYRMQLAAATTTHEQDAQRLEKRKHKRDDYKQQRNDYKQQNKKLKSDLTKIEHELSIELQRSKSNDDAHAVEGKQLKSKIGMLELNYSNMKEAMKIERRENNALVEQLEGKESEITSLQQQLQQKATDSKQQATDLKQQAIDSKQQATNIVSLQQQLSNAQQQQMLLMMQQQNHGSCTIM</sequence>
<evidence type="ECO:0000256" key="1">
    <source>
        <dbReference type="SAM" id="Coils"/>
    </source>
</evidence>
<feature type="region of interest" description="Disordered" evidence="2">
    <location>
        <begin position="227"/>
        <end position="246"/>
    </location>
</feature>
<organism evidence="3 4">
    <name type="scientific">Fragilariopsis cylindrus CCMP1102</name>
    <dbReference type="NCBI Taxonomy" id="635003"/>
    <lineage>
        <taxon>Eukaryota</taxon>
        <taxon>Sar</taxon>
        <taxon>Stramenopiles</taxon>
        <taxon>Ochrophyta</taxon>
        <taxon>Bacillariophyta</taxon>
        <taxon>Bacillariophyceae</taxon>
        <taxon>Bacillariophycidae</taxon>
        <taxon>Bacillariales</taxon>
        <taxon>Bacillariaceae</taxon>
        <taxon>Fragilariopsis</taxon>
    </lineage>
</organism>
<keyword evidence="4" id="KW-1185">Reference proteome</keyword>
<reference evidence="3 4" key="1">
    <citation type="submission" date="2016-09" db="EMBL/GenBank/DDBJ databases">
        <title>Extensive genetic diversity and differential bi-allelic expression allows diatom success in the polar Southern Ocean.</title>
        <authorList>
            <consortium name="DOE Joint Genome Institute"/>
            <person name="Mock T."/>
            <person name="Otillar R.P."/>
            <person name="Strauss J."/>
            <person name="Dupont C."/>
            <person name="Frickenhaus S."/>
            <person name="Maumus F."/>
            <person name="Mcmullan M."/>
            <person name="Sanges R."/>
            <person name="Schmutz J."/>
            <person name="Toseland A."/>
            <person name="Valas R."/>
            <person name="Veluchamy A."/>
            <person name="Ward B.J."/>
            <person name="Allen A."/>
            <person name="Barry K."/>
            <person name="Falciatore A."/>
            <person name="Ferrante M."/>
            <person name="Fortunato A.E."/>
            <person name="Gloeckner G."/>
            <person name="Gruber A."/>
            <person name="Hipkin R."/>
            <person name="Janech M."/>
            <person name="Kroth P."/>
            <person name="Leese F."/>
            <person name="Lindquist E."/>
            <person name="Lyon B.R."/>
            <person name="Martin J."/>
            <person name="Mayer C."/>
            <person name="Parker M."/>
            <person name="Quesneville H."/>
            <person name="Raymond J."/>
            <person name="Uhlig C."/>
            <person name="Valentin K.U."/>
            <person name="Worden A.Z."/>
            <person name="Armbrust E.V."/>
            <person name="Bowler C."/>
            <person name="Green B."/>
            <person name="Moulton V."/>
            <person name="Van Oosterhout C."/>
            <person name="Grigoriev I."/>
        </authorList>
    </citation>
    <scope>NUCLEOTIDE SEQUENCE [LARGE SCALE GENOMIC DNA]</scope>
    <source>
        <strain evidence="3 4">CCMP1102</strain>
    </source>
</reference>
<evidence type="ECO:0000313" key="4">
    <source>
        <dbReference type="Proteomes" id="UP000095751"/>
    </source>
</evidence>
<feature type="region of interest" description="Disordered" evidence="2">
    <location>
        <begin position="261"/>
        <end position="364"/>
    </location>
</feature>
<feature type="compositionally biased region" description="Basic and acidic residues" evidence="2">
    <location>
        <begin position="345"/>
        <end position="364"/>
    </location>
</feature>
<accession>A0A1E7EIM2</accession>
<dbReference type="InParanoid" id="A0A1E7EIM2"/>
<feature type="compositionally biased region" description="Polar residues" evidence="2">
    <location>
        <begin position="270"/>
        <end position="282"/>
    </location>
</feature>
<dbReference type="Proteomes" id="UP000095751">
    <property type="component" value="Unassembled WGS sequence"/>
</dbReference>
<dbReference type="AlphaFoldDB" id="A0A1E7EIM2"/>